<dbReference type="Gramene" id="LPERR04G05470.1">
    <property type="protein sequence ID" value="LPERR04G05470.1"/>
    <property type="gene ID" value="LPERR04G05470"/>
</dbReference>
<dbReference type="Proteomes" id="UP000032180">
    <property type="component" value="Chromosome 4"/>
</dbReference>
<sequence>MEGAREASLGRGKAAASGGGPAVTPMECAREGREPGIGRSRVAVAGCGPAVIPTEFAMEGCNDGTMGRGRGINAAAWTVGPACKRASSCA</sequence>
<dbReference type="EnsemblPlants" id="LPERR04G05470.1">
    <property type="protein sequence ID" value="LPERR04G05470.1"/>
    <property type="gene ID" value="LPERR04G05470"/>
</dbReference>
<dbReference type="HOGENOM" id="CLU_2444042_0_0_1"/>
<proteinExistence type="predicted"/>
<evidence type="ECO:0000256" key="1">
    <source>
        <dbReference type="SAM" id="MobiDB-lite"/>
    </source>
</evidence>
<protein>
    <submittedName>
        <fullName evidence="2">Uncharacterized protein</fullName>
    </submittedName>
</protein>
<reference evidence="2" key="3">
    <citation type="submission" date="2015-04" db="UniProtKB">
        <authorList>
            <consortium name="EnsemblPlants"/>
        </authorList>
    </citation>
    <scope>IDENTIFICATION</scope>
</reference>
<organism evidence="2 3">
    <name type="scientific">Leersia perrieri</name>
    <dbReference type="NCBI Taxonomy" id="77586"/>
    <lineage>
        <taxon>Eukaryota</taxon>
        <taxon>Viridiplantae</taxon>
        <taxon>Streptophyta</taxon>
        <taxon>Embryophyta</taxon>
        <taxon>Tracheophyta</taxon>
        <taxon>Spermatophyta</taxon>
        <taxon>Magnoliopsida</taxon>
        <taxon>Liliopsida</taxon>
        <taxon>Poales</taxon>
        <taxon>Poaceae</taxon>
        <taxon>BOP clade</taxon>
        <taxon>Oryzoideae</taxon>
        <taxon>Oryzeae</taxon>
        <taxon>Oryzinae</taxon>
        <taxon>Leersia</taxon>
    </lineage>
</organism>
<name>A0A0D9W3L2_9ORYZ</name>
<dbReference type="AlphaFoldDB" id="A0A0D9W3L2"/>
<feature type="region of interest" description="Disordered" evidence="1">
    <location>
        <begin position="1"/>
        <end position="35"/>
    </location>
</feature>
<evidence type="ECO:0000313" key="2">
    <source>
        <dbReference type="EnsemblPlants" id="LPERR04G05470.1"/>
    </source>
</evidence>
<keyword evidence="3" id="KW-1185">Reference proteome</keyword>
<reference evidence="2 3" key="1">
    <citation type="submission" date="2012-08" db="EMBL/GenBank/DDBJ databases">
        <title>Oryza genome evolution.</title>
        <authorList>
            <person name="Wing R.A."/>
        </authorList>
    </citation>
    <scope>NUCLEOTIDE SEQUENCE</scope>
</reference>
<evidence type="ECO:0000313" key="3">
    <source>
        <dbReference type="Proteomes" id="UP000032180"/>
    </source>
</evidence>
<reference evidence="3" key="2">
    <citation type="submission" date="2013-12" db="EMBL/GenBank/DDBJ databases">
        <authorList>
            <person name="Yu Y."/>
            <person name="Lee S."/>
            <person name="de Baynast K."/>
            <person name="Wissotski M."/>
            <person name="Liu L."/>
            <person name="Talag J."/>
            <person name="Goicoechea J."/>
            <person name="Angelova A."/>
            <person name="Jetty R."/>
            <person name="Kudrna D."/>
            <person name="Golser W."/>
            <person name="Rivera L."/>
            <person name="Zhang J."/>
            <person name="Wing R."/>
        </authorList>
    </citation>
    <scope>NUCLEOTIDE SEQUENCE</scope>
</reference>
<accession>A0A0D9W3L2</accession>